<evidence type="ECO:0000256" key="1">
    <source>
        <dbReference type="ARBA" id="ARBA00004651"/>
    </source>
</evidence>
<dbReference type="InterPro" id="IPR029151">
    <property type="entry name" value="Sensor-like_sf"/>
</dbReference>
<dbReference type="CDD" id="cd12912">
    <property type="entry name" value="PDC2_MCP_like"/>
    <property type="match status" value="1"/>
</dbReference>
<dbReference type="InterPro" id="IPR004089">
    <property type="entry name" value="MCPsignal_dom"/>
</dbReference>
<keyword evidence="3" id="KW-0145">Chemotaxis</keyword>
<feature type="transmembrane region" description="Helical" evidence="9">
    <location>
        <begin position="12"/>
        <end position="35"/>
    </location>
</feature>
<comment type="similarity">
    <text evidence="7">Belongs to the methyl-accepting chemotaxis (MCP) protein family.</text>
</comment>
<evidence type="ECO:0000256" key="3">
    <source>
        <dbReference type="ARBA" id="ARBA00022500"/>
    </source>
</evidence>
<dbReference type="InterPro" id="IPR051310">
    <property type="entry name" value="MCP_chemotaxis"/>
</dbReference>
<dbReference type="PANTHER" id="PTHR43531">
    <property type="entry name" value="PROTEIN ICFG"/>
    <property type="match status" value="1"/>
</dbReference>
<dbReference type="SUPFAM" id="SSF103190">
    <property type="entry name" value="Sensory domain-like"/>
    <property type="match status" value="1"/>
</dbReference>
<evidence type="ECO:0000259" key="10">
    <source>
        <dbReference type="PROSITE" id="PS50111"/>
    </source>
</evidence>
<dbReference type="CDD" id="cd11386">
    <property type="entry name" value="MCP_signal"/>
    <property type="match status" value="1"/>
</dbReference>
<dbReference type="GO" id="GO:0007165">
    <property type="term" value="P:signal transduction"/>
    <property type="evidence" value="ECO:0007669"/>
    <property type="project" value="UniProtKB-KW"/>
</dbReference>
<dbReference type="EMBL" id="CP047591">
    <property type="protein sequence ID" value="QHI72380.1"/>
    <property type="molecule type" value="Genomic_DNA"/>
</dbReference>
<evidence type="ECO:0000256" key="7">
    <source>
        <dbReference type="ARBA" id="ARBA00029447"/>
    </source>
</evidence>
<dbReference type="GO" id="GO:0005886">
    <property type="term" value="C:plasma membrane"/>
    <property type="evidence" value="ECO:0007669"/>
    <property type="project" value="UniProtKB-SubCell"/>
</dbReference>
<dbReference type="SUPFAM" id="SSF58104">
    <property type="entry name" value="Methyl-accepting chemotaxis protein (MCP) signaling domain"/>
    <property type="match status" value="1"/>
</dbReference>
<feature type="transmembrane region" description="Helical" evidence="9">
    <location>
        <begin position="295"/>
        <end position="318"/>
    </location>
</feature>
<dbReference type="GO" id="GO:0006935">
    <property type="term" value="P:chemotaxis"/>
    <property type="evidence" value="ECO:0007669"/>
    <property type="project" value="UniProtKB-KW"/>
</dbReference>
<dbReference type="AlphaFoldDB" id="A0A6P1MCK5"/>
<gene>
    <name evidence="12" type="ORF">Ami3637_08170</name>
</gene>
<keyword evidence="13" id="KW-1185">Reference proteome</keyword>
<keyword evidence="8" id="KW-0807">Transducer</keyword>
<dbReference type="Pfam" id="PF00672">
    <property type="entry name" value="HAMP"/>
    <property type="match status" value="1"/>
</dbReference>
<evidence type="ECO:0000313" key="13">
    <source>
        <dbReference type="Proteomes" id="UP000463883"/>
    </source>
</evidence>
<evidence type="ECO:0000256" key="8">
    <source>
        <dbReference type="PROSITE-ProRule" id="PRU00284"/>
    </source>
</evidence>
<feature type="domain" description="Methyl-accepting transducer" evidence="10">
    <location>
        <begin position="425"/>
        <end position="654"/>
    </location>
</feature>
<dbReference type="PANTHER" id="PTHR43531:SF11">
    <property type="entry name" value="METHYL-ACCEPTING CHEMOTAXIS PROTEIN 3"/>
    <property type="match status" value="1"/>
</dbReference>
<keyword evidence="4 9" id="KW-0812">Transmembrane</keyword>
<dbReference type="SMART" id="SM00304">
    <property type="entry name" value="HAMP"/>
    <property type="match status" value="1"/>
</dbReference>
<organism evidence="12 13">
    <name type="scientific">Aminipila terrae</name>
    <dbReference type="NCBI Taxonomy" id="2697030"/>
    <lineage>
        <taxon>Bacteria</taxon>
        <taxon>Bacillati</taxon>
        <taxon>Bacillota</taxon>
        <taxon>Clostridia</taxon>
        <taxon>Peptostreptococcales</taxon>
        <taxon>Anaerovoracaceae</taxon>
        <taxon>Aminipila</taxon>
    </lineage>
</organism>
<keyword evidence="6 9" id="KW-0472">Membrane</keyword>
<proteinExistence type="inferred from homology"/>
<feature type="domain" description="HAMP" evidence="11">
    <location>
        <begin position="320"/>
        <end position="372"/>
    </location>
</feature>
<dbReference type="Gene3D" id="1.10.287.950">
    <property type="entry name" value="Methyl-accepting chemotaxis protein"/>
    <property type="match status" value="1"/>
</dbReference>
<dbReference type="Gene3D" id="1.10.8.500">
    <property type="entry name" value="HAMP domain in histidine kinase"/>
    <property type="match status" value="1"/>
</dbReference>
<dbReference type="PROSITE" id="PS50111">
    <property type="entry name" value="CHEMOTAXIS_TRANSDUC_2"/>
    <property type="match status" value="1"/>
</dbReference>
<dbReference type="GO" id="GO:0004888">
    <property type="term" value="F:transmembrane signaling receptor activity"/>
    <property type="evidence" value="ECO:0007669"/>
    <property type="project" value="TreeGrafter"/>
</dbReference>
<keyword evidence="2" id="KW-1003">Cell membrane</keyword>
<dbReference type="Gene3D" id="3.30.450.20">
    <property type="entry name" value="PAS domain"/>
    <property type="match status" value="2"/>
</dbReference>
<dbReference type="Pfam" id="PF00015">
    <property type="entry name" value="MCPsignal"/>
    <property type="match status" value="1"/>
</dbReference>
<evidence type="ECO:0000256" key="4">
    <source>
        <dbReference type="ARBA" id="ARBA00022692"/>
    </source>
</evidence>
<dbReference type="CDD" id="cd06225">
    <property type="entry name" value="HAMP"/>
    <property type="match status" value="1"/>
</dbReference>
<reference evidence="12 13" key="1">
    <citation type="submission" date="2020-01" db="EMBL/GenBank/DDBJ databases">
        <title>Genomic analysis of Aminipila sp. CBA3637.</title>
        <authorList>
            <person name="Kim Y.B."/>
            <person name="Roh S.W."/>
        </authorList>
    </citation>
    <scope>NUCLEOTIDE SEQUENCE [LARGE SCALE GENOMIC DNA]</scope>
    <source>
        <strain evidence="12 13">CBA3637</strain>
    </source>
</reference>
<dbReference type="Pfam" id="PF02743">
    <property type="entry name" value="dCache_1"/>
    <property type="match status" value="1"/>
</dbReference>
<dbReference type="PROSITE" id="PS50885">
    <property type="entry name" value="HAMP"/>
    <property type="match status" value="1"/>
</dbReference>
<dbReference type="CDD" id="cd12913">
    <property type="entry name" value="PDC1_MCP_like"/>
    <property type="match status" value="1"/>
</dbReference>
<dbReference type="Proteomes" id="UP000463883">
    <property type="component" value="Chromosome"/>
</dbReference>
<evidence type="ECO:0000259" key="11">
    <source>
        <dbReference type="PROSITE" id="PS50885"/>
    </source>
</evidence>
<protein>
    <submittedName>
        <fullName evidence="12">HAMP domain-containing protein</fullName>
    </submittedName>
</protein>
<accession>A0A6P1MCK5</accession>
<evidence type="ECO:0000256" key="6">
    <source>
        <dbReference type="ARBA" id="ARBA00023136"/>
    </source>
</evidence>
<keyword evidence="5 9" id="KW-1133">Transmembrane helix</keyword>
<sequence length="670" mass="73010">MNIAKRSILFKFLVGVIIPVTLCLCILLVSIFSLVKSNVETSTAENLSANSKQASYQVENFFTEYLKLVQTFSVDPQLQPIFKNVTWGSVTPSENYTQLINTLVNLKAMDPENIFWAWVVDFDSGQAVQDDGLITSTTRDITARPWYVLLQEKKAPILTQPYKDDASGKLVVTAAAPVYDSVTKEMIGAVGIDIALDNLEKIMASYTLGDTGFFIFLSADGSVIYDKNTDNIMKNVKEIGLSDQVFEAFQKHKEGYMKYTKDGEQVYGYMSLIGNTGWTVLSSLPEKEFYQDYKVLMKVSLGIFAAALVFLSLIIVIISRGIVKPLKRLAVNAHQIADGDLDVKVDRKTMDETGQVAEGLDKTVVRLREYIKYIDEISYILGEMASGNLTFELTQEYAGEFSKIKTALLNIQKTFIKTFSEIAVSADQVATGSEQLAQGAQQLSQGSMQQASSVQELSATIMEISEGIKKSAQNAGEARRISTESELEVDHGNQQMTRMVMAMEEIRSASNQISNIIKAIDDIAFQTNILALNAAVEAARAGEAGKGFAVVADEVRNLAAKSGNAAKDTTALIETAISAVENGTKIVTDTASSLEKIVANTKESAAVIDEISDASDRQAAFMGQVTVGVDQISTVVQTNSATAEETAAASEELSSQANLLKELIVKFKTK</sequence>
<dbReference type="RefSeq" id="WP_162362150.1">
    <property type="nucleotide sequence ID" value="NZ_CP047591.1"/>
</dbReference>
<evidence type="ECO:0000256" key="9">
    <source>
        <dbReference type="SAM" id="Phobius"/>
    </source>
</evidence>
<evidence type="ECO:0000256" key="5">
    <source>
        <dbReference type="ARBA" id="ARBA00022989"/>
    </source>
</evidence>
<dbReference type="KEGG" id="amic:Ami3637_08170"/>
<name>A0A6P1MCK5_9FIRM</name>
<evidence type="ECO:0000256" key="2">
    <source>
        <dbReference type="ARBA" id="ARBA00022475"/>
    </source>
</evidence>
<evidence type="ECO:0000313" key="12">
    <source>
        <dbReference type="EMBL" id="QHI72380.1"/>
    </source>
</evidence>
<comment type="subcellular location">
    <subcellularLocation>
        <location evidence="1">Cell membrane</location>
        <topology evidence="1">Multi-pass membrane protein</topology>
    </subcellularLocation>
</comment>
<dbReference type="InterPro" id="IPR033479">
    <property type="entry name" value="dCache_1"/>
</dbReference>
<dbReference type="InterPro" id="IPR003660">
    <property type="entry name" value="HAMP_dom"/>
</dbReference>
<dbReference type="SMART" id="SM00283">
    <property type="entry name" value="MA"/>
    <property type="match status" value="1"/>
</dbReference>